<feature type="compositionally biased region" description="Basic and acidic residues" evidence="1">
    <location>
        <begin position="356"/>
        <end position="376"/>
    </location>
</feature>
<feature type="region of interest" description="Disordered" evidence="1">
    <location>
        <begin position="302"/>
        <end position="391"/>
    </location>
</feature>
<feature type="non-terminal residue" evidence="2">
    <location>
        <position position="1"/>
    </location>
</feature>
<accession>A0A815Z806</accession>
<reference evidence="2" key="1">
    <citation type="submission" date="2021-02" db="EMBL/GenBank/DDBJ databases">
        <authorList>
            <person name="Nowell W R."/>
        </authorList>
    </citation>
    <scope>NUCLEOTIDE SEQUENCE</scope>
</reference>
<feature type="compositionally biased region" description="Basic and acidic residues" evidence="1">
    <location>
        <begin position="233"/>
        <end position="245"/>
    </location>
</feature>
<evidence type="ECO:0000313" key="3">
    <source>
        <dbReference type="EMBL" id="CAF4445895.1"/>
    </source>
</evidence>
<evidence type="ECO:0000313" key="4">
    <source>
        <dbReference type="Proteomes" id="UP000663829"/>
    </source>
</evidence>
<organism evidence="2 4">
    <name type="scientific">Didymodactylos carnosus</name>
    <dbReference type="NCBI Taxonomy" id="1234261"/>
    <lineage>
        <taxon>Eukaryota</taxon>
        <taxon>Metazoa</taxon>
        <taxon>Spiralia</taxon>
        <taxon>Gnathifera</taxon>
        <taxon>Rotifera</taxon>
        <taxon>Eurotatoria</taxon>
        <taxon>Bdelloidea</taxon>
        <taxon>Philodinida</taxon>
        <taxon>Philodinidae</taxon>
        <taxon>Didymodactylos</taxon>
    </lineage>
</organism>
<protein>
    <submittedName>
        <fullName evidence="2">Uncharacterized protein</fullName>
    </submittedName>
</protein>
<evidence type="ECO:0000256" key="1">
    <source>
        <dbReference type="SAM" id="MobiDB-lite"/>
    </source>
</evidence>
<name>A0A815Z806_9BILA</name>
<dbReference type="Proteomes" id="UP000663829">
    <property type="component" value="Unassembled WGS sequence"/>
</dbReference>
<feature type="region of interest" description="Disordered" evidence="1">
    <location>
        <begin position="208"/>
        <end position="274"/>
    </location>
</feature>
<feature type="compositionally biased region" description="Polar residues" evidence="1">
    <location>
        <begin position="223"/>
        <end position="232"/>
    </location>
</feature>
<dbReference type="EMBL" id="CAJNOQ010031279">
    <property type="protein sequence ID" value="CAF1579137.1"/>
    <property type="molecule type" value="Genomic_DNA"/>
</dbReference>
<keyword evidence="4" id="KW-1185">Reference proteome</keyword>
<comment type="caution">
    <text evidence="2">The sequence shown here is derived from an EMBL/GenBank/DDBJ whole genome shotgun (WGS) entry which is preliminary data.</text>
</comment>
<feature type="compositionally biased region" description="Basic and acidic residues" evidence="1">
    <location>
        <begin position="302"/>
        <end position="311"/>
    </location>
</feature>
<evidence type="ECO:0000313" key="2">
    <source>
        <dbReference type="EMBL" id="CAF1579137.1"/>
    </source>
</evidence>
<proteinExistence type="predicted"/>
<dbReference type="EMBL" id="CAJOBC010097219">
    <property type="protein sequence ID" value="CAF4445895.1"/>
    <property type="molecule type" value="Genomic_DNA"/>
</dbReference>
<sequence>KIFNDYTQQSSKFQQKLYPFILEIRDGKASIKELEDYFQSLGDYSQSIERVIQEYQPILSKGKFLETLRQALIQYVDVLDLTKEFGKDMTNENQNLFEQAISTKYKRSPYDEIYVFISRDKLKYDDRGNENYHWREEFDIFKRNNNNTLTVCYIYADFSNYTVVQPDEPCIQAYDRGFIPRCCWRKTVYVSRQSEYIASNVGFENTKGSGIGGSDSTLDHNTIHSPVSSLETKGNEPHLQEEQQRIKQPASNYQSTSQQNNLSLTEHKQKHTRNPDVLNKSAQFQQLEKTFVDNRQEVEKQSLLSLDERKQRTTKPNQKSSVPNVADRTKSKENLSLSYRTKGERSASEISYKPQVQDKKVRELDSKERKEERLGSKDNLSSSCPSKIDGSQLLYDKLEKQGEGKFRG</sequence>
<dbReference type="Proteomes" id="UP000681722">
    <property type="component" value="Unassembled WGS sequence"/>
</dbReference>
<feature type="compositionally biased region" description="Polar residues" evidence="1">
    <location>
        <begin position="314"/>
        <end position="323"/>
    </location>
</feature>
<feature type="compositionally biased region" description="Polar residues" evidence="1">
    <location>
        <begin position="249"/>
        <end position="264"/>
    </location>
</feature>
<gene>
    <name evidence="2" type="ORF">GPM918_LOCUS40958</name>
    <name evidence="3" type="ORF">SRO942_LOCUS41962</name>
</gene>
<dbReference type="AlphaFoldDB" id="A0A815Z806"/>